<sequence>MHSSSCSPFPCSTPHPRALLLIPVHYSSSPCTTPLPRALLFSILFSIDTSHQSSSPYTPLILVLVHLLFFHTLFSFVLSYTSVILGTVTLSSVVHSSSRFHGASPFNCVLASLSSRIAVSAKLTYLLQFCHYCDGLRAPTSPVMFRSLKRARHGGARIEVYRSSRPSQDEDLPHCVVQPSVLQRHITYSFLRNGKVTTRTSFLDTVDDRSRNSAASGLVEQGDASSMQDSFADSSTWQDRYSDLDIEYIHHIELDDVDGWARKRTAADNPLLQWVPEIDNWLGELIHLEGRCGYTDELCPGCETDQATIRCEDCQDLRVYCMACTVNRHAGSPFHWLKALTDTHFHRETLKNLGLHLQLGHAPGDQCPNPIRAFGDGFIVMDISGIHKVGLDFCGCEIAQSHPTQLLCNRMLPATSVDPKTAATFRLLETFHLISAQSKISGYEFYTALARRTDNTGVNPPKDRYPAFMRMMREWQHLKMLKCSGRGHDPGRVAATLPGGCAVLCPACLHPRKNLPADWADVLKDKSWLYRLFLSIDANFRLKRKKVSSDRVDPGLNHGYAYFVEEKAYKEHLHTYDKAFPDEISTCNNHDALKLASMKGAHQSTAASGIGTVDCV</sequence>
<reference evidence="2 3" key="1">
    <citation type="journal article" date="2018" name="Sci. Rep.">
        <title>Genome sequence of the cauliflower mushroom Sparassis crispa (Hanabiratake) and its association with beneficial usage.</title>
        <authorList>
            <person name="Kiyama R."/>
            <person name="Furutani Y."/>
            <person name="Kawaguchi K."/>
            <person name="Nakanishi T."/>
        </authorList>
    </citation>
    <scope>NUCLEOTIDE SEQUENCE [LARGE SCALE GENOMIC DNA]</scope>
</reference>
<dbReference type="InParanoid" id="A0A401GUI2"/>
<dbReference type="STRING" id="139825.A0A401GUI2"/>
<protein>
    <recommendedName>
        <fullName evidence="1">CxC2-like cysteine cluster KDZ transposase-associated domain-containing protein</fullName>
    </recommendedName>
</protein>
<organism evidence="2 3">
    <name type="scientific">Sparassis crispa</name>
    <dbReference type="NCBI Taxonomy" id="139825"/>
    <lineage>
        <taxon>Eukaryota</taxon>
        <taxon>Fungi</taxon>
        <taxon>Dikarya</taxon>
        <taxon>Basidiomycota</taxon>
        <taxon>Agaricomycotina</taxon>
        <taxon>Agaricomycetes</taxon>
        <taxon>Polyporales</taxon>
        <taxon>Sparassidaceae</taxon>
        <taxon>Sparassis</taxon>
    </lineage>
</organism>
<dbReference type="Pfam" id="PF18758">
    <property type="entry name" value="KDZ"/>
    <property type="match status" value="1"/>
</dbReference>
<evidence type="ECO:0000313" key="2">
    <source>
        <dbReference type="EMBL" id="GBE85897.1"/>
    </source>
</evidence>
<dbReference type="Proteomes" id="UP000287166">
    <property type="component" value="Unassembled WGS sequence"/>
</dbReference>
<evidence type="ECO:0000313" key="3">
    <source>
        <dbReference type="Proteomes" id="UP000287166"/>
    </source>
</evidence>
<dbReference type="GeneID" id="38782814"/>
<name>A0A401GUI2_9APHY</name>
<keyword evidence="3" id="KW-1185">Reference proteome</keyword>
<proteinExistence type="predicted"/>
<comment type="caution">
    <text evidence="2">The sequence shown here is derived from an EMBL/GenBank/DDBJ whole genome shotgun (WGS) entry which is preliminary data.</text>
</comment>
<dbReference type="InterPro" id="IPR040521">
    <property type="entry name" value="KDZ"/>
</dbReference>
<feature type="domain" description="CxC2-like cysteine cluster KDZ transposase-associated" evidence="1">
    <location>
        <begin position="350"/>
        <end position="457"/>
    </location>
</feature>
<dbReference type="EMBL" id="BFAD01000008">
    <property type="protein sequence ID" value="GBE85897.1"/>
    <property type="molecule type" value="Genomic_DNA"/>
</dbReference>
<dbReference type="AlphaFoldDB" id="A0A401GUI2"/>
<dbReference type="CDD" id="cd19757">
    <property type="entry name" value="Bbox1"/>
    <property type="match status" value="1"/>
</dbReference>
<dbReference type="InterPro" id="IPR041457">
    <property type="entry name" value="CxC2_KDZ-assoc"/>
</dbReference>
<dbReference type="Pfam" id="PF18803">
    <property type="entry name" value="CxC2"/>
    <property type="match status" value="1"/>
</dbReference>
<dbReference type="OrthoDB" id="2803146at2759"/>
<evidence type="ECO:0000259" key="1">
    <source>
        <dbReference type="Pfam" id="PF18803"/>
    </source>
</evidence>
<gene>
    <name evidence="2" type="ORF">SCP_0804210</name>
</gene>
<dbReference type="RefSeq" id="XP_027616810.1">
    <property type="nucleotide sequence ID" value="XM_027761009.1"/>
</dbReference>
<accession>A0A401GUI2</accession>